<accession>A0ABZ1CVD6</accession>
<dbReference type="GeneID" id="87954805"/>
<dbReference type="Pfam" id="PF22528">
    <property type="entry name" value="PRMT_C"/>
    <property type="match status" value="2"/>
</dbReference>
<evidence type="ECO:0000256" key="4">
    <source>
        <dbReference type="ARBA" id="ARBA00022490"/>
    </source>
</evidence>
<evidence type="ECO:0000313" key="16">
    <source>
        <dbReference type="EMBL" id="WRT65726.1"/>
    </source>
</evidence>
<dbReference type="PANTHER" id="PTHR11006:SF10">
    <property type="entry name" value="HISTONE-ARGININE METHYLTRANSFERASE CARMER-RELATED"/>
    <property type="match status" value="1"/>
</dbReference>
<dbReference type="Gene3D" id="3.40.50.150">
    <property type="entry name" value="Vaccinia Virus protein VP39"/>
    <property type="match status" value="1"/>
</dbReference>
<keyword evidence="9" id="KW-0805">Transcription regulation</keyword>
<evidence type="ECO:0000256" key="10">
    <source>
        <dbReference type="ARBA" id="ARBA00023163"/>
    </source>
</evidence>
<evidence type="ECO:0000256" key="13">
    <source>
        <dbReference type="PROSITE-ProRule" id="PRU01015"/>
    </source>
</evidence>
<keyword evidence="7 13" id="KW-0949">S-adenosyl-L-methionine</keyword>
<evidence type="ECO:0000256" key="11">
    <source>
        <dbReference type="ARBA" id="ARBA00023242"/>
    </source>
</evidence>
<dbReference type="Proteomes" id="UP001329825">
    <property type="component" value="Chromosome 3"/>
</dbReference>
<dbReference type="InterPro" id="IPR025799">
    <property type="entry name" value="Arg_MeTrfase"/>
</dbReference>
<name>A0ABZ1CVD6_9TREE</name>
<evidence type="ECO:0000256" key="14">
    <source>
        <dbReference type="SAM" id="MobiDB-lite"/>
    </source>
</evidence>
<keyword evidence="10" id="KW-0804">Transcription</keyword>
<dbReference type="Pfam" id="PF06325">
    <property type="entry name" value="PrmA"/>
    <property type="match status" value="1"/>
</dbReference>
<keyword evidence="6 13" id="KW-0808">Transferase</keyword>
<evidence type="ECO:0000256" key="1">
    <source>
        <dbReference type="ARBA" id="ARBA00004123"/>
    </source>
</evidence>
<dbReference type="CDD" id="cd02440">
    <property type="entry name" value="AdoMet_MTases"/>
    <property type="match status" value="1"/>
</dbReference>
<keyword evidence="4" id="KW-0963">Cytoplasm</keyword>
<evidence type="ECO:0000256" key="6">
    <source>
        <dbReference type="ARBA" id="ARBA00022679"/>
    </source>
</evidence>
<organism evidence="16 17">
    <name type="scientific">Kwoniella shivajii</name>
    <dbReference type="NCBI Taxonomy" id="564305"/>
    <lineage>
        <taxon>Eukaryota</taxon>
        <taxon>Fungi</taxon>
        <taxon>Dikarya</taxon>
        <taxon>Basidiomycota</taxon>
        <taxon>Agaricomycotina</taxon>
        <taxon>Tremellomycetes</taxon>
        <taxon>Tremellales</taxon>
        <taxon>Cryptococcaceae</taxon>
        <taxon>Kwoniella</taxon>
    </lineage>
</organism>
<comment type="catalytic activity">
    <reaction evidence="12">
        <text>L-arginyl-[protein] + 2 S-adenosyl-L-methionine = N(omega),N(omega)-dimethyl-L-arginyl-[protein] + 2 S-adenosyl-L-homocysteine + 2 H(+)</text>
        <dbReference type="Rhea" id="RHEA:48096"/>
        <dbReference type="Rhea" id="RHEA-COMP:10532"/>
        <dbReference type="Rhea" id="RHEA-COMP:11991"/>
        <dbReference type="ChEBI" id="CHEBI:15378"/>
        <dbReference type="ChEBI" id="CHEBI:29965"/>
        <dbReference type="ChEBI" id="CHEBI:57856"/>
        <dbReference type="ChEBI" id="CHEBI:59789"/>
        <dbReference type="ChEBI" id="CHEBI:61897"/>
        <dbReference type="EC" id="2.1.1.319"/>
    </reaction>
</comment>
<dbReference type="PANTHER" id="PTHR11006">
    <property type="entry name" value="PROTEIN ARGININE N-METHYLTRANSFERASE"/>
    <property type="match status" value="1"/>
</dbReference>
<evidence type="ECO:0000256" key="9">
    <source>
        <dbReference type="ARBA" id="ARBA00023015"/>
    </source>
</evidence>
<evidence type="ECO:0000256" key="3">
    <source>
        <dbReference type="ARBA" id="ARBA00011925"/>
    </source>
</evidence>
<evidence type="ECO:0000256" key="5">
    <source>
        <dbReference type="ARBA" id="ARBA00022603"/>
    </source>
</evidence>
<feature type="domain" description="Protein arginine N-methyltransferase" evidence="15">
    <location>
        <begin position="344"/>
        <end position="398"/>
    </location>
</feature>
<protein>
    <recommendedName>
        <fullName evidence="3">type I protein arginine methyltransferase</fullName>
        <ecNumber evidence="3">2.1.1.319</ecNumber>
    </recommendedName>
</protein>
<dbReference type="EMBL" id="CP141883">
    <property type="protein sequence ID" value="WRT65726.1"/>
    <property type="molecule type" value="Genomic_DNA"/>
</dbReference>
<comment type="subcellular location">
    <subcellularLocation>
        <location evidence="2">Cytoplasm</location>
    </subcellularLocation>
    <subcellularLocation>
        <location evidence="1">Nucleus</location>
    </subcellularLocation>
</comment>
<keyword evidence="11" id="KW-0539">Nucleus</keyword>
<dbReference type="InterPro" id="IPR029063">
    <property type="entry name" value="SAM-dependent_MTases_sf"/>
</dbReference>
<proteinExistence type="predicted"/>
<feature type="region of interest" description="Disordered" evidence="14">
    <location>
        <begin position="1"/>
        <end position="29"/>
    </location>
</feature>
<gene>
    <name evidence="16" type="ORF">IL334_002674</name>
</gene>
<evidence type="ECO:0000256" key="8">
    <source>
        <dbReference type="ARBA" id="ARBA00022853"/>
    </source>
</evidence>
<evidence type="ECO:0000259" key="15">
    <source>
        <dbReference type="Pfam" id="PF22528"/>
    </source>
</evidence>
<keyword evidence="8" id="KW-0156">Chromatin regulator</keyword>
<evidence type="ECO:0000256" key="7">
    <source>
        <dbReference type="ARBA" id="ARBA00022691"/>
    </source>
</evidence>
<evidence type="ECO:0000256" key="12">
    <source>
        <dbReference type="ARBA" id="ARBA00049086"/>
    </source>
</evidence>
<sequence length="444" mass="49490">MEIDSENRLNGHGNESVATKVNEEKKESSNKDHDFYFNFYSSLQNQANMIGDISRTGTYRKAILGNGEIAFRDKVVLDVGAGSGILSYMSAQAGAKEVIALEASSMAEKMEILVKAANSSKSNPHLKNRIRIVRGMVEDEKIQRQVLESGKVDTIISEPIGVMLLHERMVESFILARDLFLKPGGQLLPSAGHIFFCPFTDEGLYNETDQKAQFFNTTLFGTDFKELYPAAREEVFAQPVVGMFPPNSLVSTACAPKSFDFYTCTKEDLLEFSIPVDFVVSRTALIHGLASWFDLDFFPRPMPTSEDPNWNYAINPANGWQWMTQEAPLNPAPTPAPPKDGLAVKLSTGPNASRTHWQQARLLLPEPLAANKGERLIGSIHFKVNDSRSYDLVLELKIDRPGPEWNPNPLRRKAEYQLQQQCFNYSYSPENGLNALGMAASNVI</sequence>
<reference evidence="16 17" key="1">
    <citation type="submission" date="2024-01" db="EMBL/GenBank/DDBJ databases">
        <title>Comparative genomics of Cryptococcus and Kwoniella reveals pathogenesis evolution and contrasting modes of karyotype evolution via chromosome fusion or intercentromeric recombination.</title>
        <authorList>
            <person name="Coelho M.A."/>
            <person name="David-Palma M."/>
            <person name="Shea T."/>
            <person name="Bowers K."/>
            <person name="McGinley-Smith S."/>
            <person name="Mohammad A.W."/>
            <person name="Gnirke A."/>
            <person name="Yurkov A.M."/>
            <person name="Nowrousian M."/>
            <person name="Sun S."/>
            <person name="Cuomo C.A."/>
            <person name="Heitman J."/>
        </authorList>
    </citation>
    <scope>NUCLEOTIDE SEQUENCE [LARGE SCALE GENOMIC DNA]</scope>
    <source>
        <strain evidence="16">CBS 11374</strain>
    </source>
</reference>
<dbReference type="InterPro" id="IPR055135">
    <property type="entry name" value="PRMT_dom"/>
</dbReference>
<feature type="domain" description="Protein arginine N-methyltransferase" evidence="15">
    <location>
        <begin position="210"/>
        <end position="313"/>
    </location>
</feature>
<dbReference type="SUPFAM" id="SSF53335">
    <property type="entry name" value="S-adenosyl-L-methionine-dependent methyltransferases"/>
    <property type="match status" value="1"/>
</dbReference>
<dbReference type="EC" id="2.1.1.319" evidence="3"/>
<evidence type="ECO:0000256" key="2">
    <source>
        <dbReference type="ARBA" id="ARBA00004496"/>
    </source>
</evidence>
<dbReference type="Gene3D" id="2.70.160.11">
    <property type="entry name" value="Hnrnp arginine n-methyltransferase1"/>
    <property type="match status" value="1"/>
</dbReference>
<keyword evidence="17" id="KW-1185">Reference proteome</keyword>
<dbReference type="RefSeq" id="XP_062790466.1">
    <property type="nucleotide sequence ID" value="XM_062934415.1"/>
</dbReference>
<dbReference type="PROSITE" id="PS51678">
    <property type="entry name" value="SAM_MT_PRMT"/>
    <property type="match status" value="1"/>
</dbReference>
<evidence type="ECO:0000313" key="17">
    <source>
        <dbReference type="Proteomes" id="UP001329825"/>
    </source>
</evidence>
<keyword evidence="5 13" id="KW-0489">Methyltransferase</keyword>